<keyword evidence="17" id="KW-1185">Reference proteome</keyword>
<dbReference type="CDD" id="cd02440">
    <property type="entry name" value="AdoMet_MTases"/>
    <property type="match status" value="1"/>
</dbReference>
<evidence type="ECO:0000256" key="13">
    <source>
        <dbReference type="ARBA" id="ARBA00047283"/>
    </source>
</evidence>
<dbReference type="InterPro" id="IPR001678">
    <property type="entry name" value="MeTrfase_RsmB-F_NOP2_dom"/>
</dbReference>
<dbReference type="NCBIfam" id="TIGR00563">
    <property type="entry name" value="rsmB"/>
    <property type="match status" value="1"/>
</dbReference>
<dbReference type="GO" id="GO:0009383">
    <property type="term" value="F:rRNA (cytosine-C5-)-methyltransferase activity"/>
    <property type="evidence" value="ECO:0007669"/>
    <property type="project" value="TreeGrafter"/>
</dbReference>
<dbReference type="InterPro" id="IPR029063">
    <property type="entry name" value="SAM-dependent_MTases_sf"/>
</dbReference>
<evidence type="ECO:0000313" key="16">
    <source>
        <dbReference type="EMBL" id="RDL44940.1"/>
    </source>
</evidence>
<dbReference type="Pfam" id="PF01029">
    <property type="entry name" value="NusB"/>
    <property type="match status" value="1"/>
</dbReference>
<keyword evidence="5" id="KW-0963">Cytoplasm</keyword>
<comment type="function">
    <text evidence="1">Specifically methylates the cytosine at position 967 (m5C967) of 16S rRNA.</text>
</comment>
<name>A0A370UAW2_9GAMM</name>
<dbReference type="GO" id="GO:0006355">
    <property type="term" value="P:regulation of DNA-templated transcription"/>
    <property type="evidence" value="ECO:0007669"/>
    <property type="project" value="InterPro"/>
</dbReference>
<dbReference type="SUPFAM" id="SSF48013">
    <property type="entry name" value="NusB-like"/>
    <property type="match status" value="1"/>
</dbReference>
<dbReference type="EC" id="2.1.1.176" evidence="4"/>
<sequence length="440" mass="49743">MSHTSARLISARILEQVLLQRGSLSTQINKQIASADPDEQSLVKELCFGVCRYYPQLNSIALSLLTKPFEEKDFDLYAALLMGLYQITHMHTPDHAAVNESVELCRELEKDWATKLINAVLRRYQREHDDIIERLDAQPSMEYNLPKWFIKRLNKHWGSEFEQIVEATNARPPMCIRVNTAKVSRETYKAKLEEQGIVSRETPFSDSGLYLDEAVSVNELPEFFDGYASVQDESAQLAGMILSPQQGERLLDACAAPGGKTGHLLERANELDLTAVELETWRLSRIESNLDRLGLSAKLICGDASELDQWWDGQPFDKVLLDAPCSATGVIRRNPDIKINRKPADIDELVIIQKGILEAVWKTLKTGGVMLYATCSLMPEENERQMEQFLNAQSDAEEVSLNYLNANLNMGIGKKVSHGMQIFPSRKGQDGFYYCLLRKL</sequence>
<keyword evidence="10 14" id="KW-0694">RNA-binding</keyword>
<dbReference type="GO" id="GO:0005829">
    <property type="term" value="C:cytosol"/>
    <property type="evidence" value="ECO:0007669"/>
    <property type="project" value="TreeGrafter"/>
</dbReference>
<dbReference type="InterPro" id="IPR006027">
    <property type="entry name" value="NusB_RsmB_TIM44"/>
</dbReference>
<evidence type="ECO:0000256" key="2">
    <source>
        <dbReference type="ARBA" id="ARBA00004496"/>
    </source>
</evidence>
<evidence type="ECO:0000256" key="6">
    <source>
        <dbReference type="ARBA" id="ARBA00022552"/>
    </source>
</evidence>
<keyword evidence="7 14" id="KW-0489">Methyltransferase</keyword>
<evidence type="ECO:0000256" key="11">
    <source>
        <dbReference type="ARBA" id="ARBA00030399"/>
    </source>
</evidence>
<proteinExistence type="inferred from homology"/>
<evidence type="ECO:0000256" key="9">
    <source>
        <dbReference type="ARBA" id="ARBA00022691"/>
    </source>
</evidence>
<dbReference type="PRINTS" id="PR02008">
    <property type="entry name" value="RCMTFAMILY"/>
</dbReference>
<dbReference type="PANTHER" id="PTHR22807:SF61">
    <property type="entry name" value="NOL1_NOP2_SUN FAMILY PROTEIN _ ANTITERMINATION NUSB DOMAIN-CONTAINING PROTEIN"/>
    <property type="match status" value="1"/>
</dbReference>
<dbReference type="RefSeq" id="WP_115466977.1">
    <property type="nucleotide sequence ID" value="NZ_QKRA01000002.1"/>
</dbReference>
<accession>A0A370UAW2</accession>
<dbReference type="GO" id="GO:0003723">
    <property type="term" value="F:RNA binding"/>
    <property type="evidence" value="ECO:0007669"/>
    <property type="project" value="UniProtKB-UniRule"/>
</dbReference>
<dbReference type="NCBIfam" id="NF008149">
    <property type="entry name" value="PRK10901.1"/>
    <property type="match status" value="1"/>
</dbReference>
<feature type="binding site" evidence="14">
    <location>
        <position position="303"/>
    </location>
    <ligand>
        <name>S-adenosyl-L-methionine</name>
        <dbReference type="ChEBI" id="CHEBI:59789"/>
    </ligand>
</feature>
<evidence type="ECO:0000256" key="7">
    <source>
        <dbReference type="ARBA" id="ARBA00022603"/>
    </source>
</evidence>
<evidence type="ECO:0000259" key="15">
    <source>
        <dbReference type="PROSITE" id="PS51686"/>
    </source>
</evidence>
<evidence type="ECO:0000256" key="8">
    <source>
        <dbReference type="ARBA" id="ARBA00022679"/>
    </source>
</evidence>
<dbReference type="InterPro" id="IPR004573">
    <property type="entry name" value="rRNA_ssu_MeTfrase_B"/>
</dbReference>
<dbReference type="InterPro" id="IPR018314">
    <property type="entry name" value="RsmB/NOL1/NOP2-like_CS"/>
</dbReference>
<dbReference type="Pfam" id="PF01189">
    <property type="entry name" value="Methyltr_RsmB-F"/>
    <property type="match status" value="1"/>
</dbReference>
<dbReference type="InterPro" id="IPR035926">
    <property type="entry name" value="NusB-like_sf"/>
</dbReference>
<feature type="active site" description="Nucleophile" evidence="14">
    <location>
        <position position="375"/>
    </location>
</feature>
<protein>
    <recommendedName>
        <fullName evidence="4">16S rRNA (cytosine(967)-C(5))-methyltransferase</fullName>
        <ecNumber evidence="4">2.1.1.176</ecNumber>
    </recommendedName>
    <alternativeName>
        <fullName evidence="11">16S rRNA m5C967 methyltransferase</fullName>
    </alternativeName>
    <alternativeName>
        <fullName evidence="12">rRNA (cytosine-C(5)-)-methyltransferase RsmB</fullName>
    </alternativeName>
</protein>
<comment type="similarity">
    <text evidence="3 14">Belongs to the class I-like SAM-binding methyltransferase superfamily. RsmB/NOP family.</text>
</comment>
<feature type="domain" description="SAM-dependent MTase RsmB/NOP-type" evidence="15">
    <location>
        <begin position="164"/>
        <end position="440"/>
    </location>
</feature>
<gene>
    <name evidence="16" type="ORF">DN730_04790</name>
</gene>
<organism evidence="16 17">
    <name type="scientific">Marinomonas piezotolerans</name>
    <dbReference type="NCBI Taxonomy" id="2213058"/>
    <lineage>
        <taxon>Bacteria</taxon>
        <taxon>Pseudomonadati</taxon>
        <taxon>Pseudomonadota</taxon>
        <taxon>Gammaproteobacteria</taxon>
        <taxon>Oceanospirillales</taxon>
        <taxon>Oceanospirillaceae</taxon>
        <taxon>Marinomonas</taxon>
    </lineage>
</organism>
<dbReference type="GO" id="GO:0070475">
    <property type="term" value="P:rRNA base methylation"/>
    <property type="evidence" value="ECO:0007669"/>
    <property type="project" value="TreeGrafter"/>
</dbReference>
<dbReference type="InterPro" id="IPR049560">
    <property type="entry name" value="MeTrfase_RsmB-F_NOP2_cat"/>
</dbReference>
<keyword evidence="8 14" id="KW-0808">Transferase</keyword>
<dbReference type="Gene3D" id="3.40.50.150">
    <property type="entry name" value="Vaccinia Virus protein VP39"/>
    <property type="match status" value="1"/>
</dbReference>
<evidence type="ECO:0000256" key="14">
    <source>
        <dbReference type="PROSITE-ProRule" id="PRU01023"/>
    </source>
</evidence>
<dbReference type="EMBL" id="QKRA01000002">
    <property type="protein sequence ID" value="RDL44940.1"/>
    <property type="molecule type" value="Genomic_DNA"/>
</dbReference>
<keyword evidence="6" id="KW-0698">rRNA processing</keyword>
<feature type="binding site" evidence="14">
    <location>
        <begin position="254"/>
        <end position="260"/>
    </location>
    <ligand>
        <name>S-adenosyl-L-methionine</name>
        <dbReference type="ChEBI" id="CHEBI:59789"/>
    </ligand>
</feature>
<evidence type="ECO:0000313" key="17">
    <source>
        <dbReference type="Proteomes" id="UP000254326"/>
    </source>
</evidence>
<evidence type="ECO:0000256" key="3">
    <source>
        <dbReference type="ARBA" id="ARBA00007494"/>
    </source>
</evidence>
<keyword evidence="9 14" id="KW-0949">S-adenosyl-L-methionine</keyword>
<dbReference type="PROSITE" id="PS01153">
    <property type="entry name" value="NOL1_NOP2_SUN"/>
    <property type="match status" value="1"/>
</dbReference>
<dbReference type="AlphaFoldDB" id="A0A370UAW2"/>
<comment type="catalytic activity">
    <reaction evidence="13">
        <text>cytidine(967) in 16S rRNA + S-adenosyl-L-methionine = 5-methylcytidine(967) in 16S rRNA + S-adenosyl-L-homocysteine + H(+)</text>
        <dbReference type="Rhea" id="RHEA:42748"/>
        <dbReference type="Rhea" id="RHEA-COMP:10219"/>
        <dbReference type="Rhea" id="RHEA-COMP:10220"/>
        <dbReference type="ChEBI" id="CHEBI:15378"/>
        <dbReference type="ChEBI" id="CHEBI:57856"/>
        <dbReference type="ChEBI" id="CHEBI:59789"/>
        <dbReference type="ChEBI" id="CHEBI:74483"/>
        <dbReference type="ChEBI" id="CHEBI:82748"/>
        <dbReference type="EC" id="2.1.1.176"/>
    </reaction>
</comment>
<dbReference type="PROSITE" id="PS51686">
    <property type="entry name" value="SAM_MT_RSMB_NOP"/>
    <property type="match status" value="1"/>
</dbReference>
<feature type="binding site" evidence="14">
    <location>
        <position position="322"/>
    </location>
    <ligand>
        <name>S-adenosyl-L-methionine</name>
        <dbReference type="ChEBI" id="CHEBI:59789"/>
    </ligand>
</feature>
<dbReference type="NCBIfam" id="NF011494">
    <property type="entry name" value="PRK14902.1"/>
    <property type="match status" value="1"/>
</dbReference>
<feature type="binding site" evidence="14">
    <location>
        <position position="277"/>
    </location>
    <ligand>
        <name>S-adenosyl-L-methionine</name>
        <dbReference type="ChEBI" id="CHEBI:59789"/>
    </ligand>
</feature>
<evidence type="ECO:0000256" key="10">
    <source>
        <dbReference type="ARBA" id="ARBA00022884"/>
    </source>
</evidence>
<dbReference type="InterPro" id="IPR054728">
    <property type="entry name" value="RsmB-like_ferredoxin"/>
</dbReference>
<comment type="caution">
    <text evidence="16">The sequence shown here is derived from an EMBL/GenBank/DDBJ whole genome shotgun (WGS) entry which is preliminary data.</text>
</comment>
<evidence type="ECO:0000256" key="1">
    <source>
        <dbReference type="ARBA" id="ARBA00002724"/>
    </source>
</evidence>
<dbReference type="SUPFAM" id="SSF53335">
    <property type="entry name" value="S-adenosyl-L-methionine-dependent methyltransferases"/>
    <property type="match status" value="1"/>
</dbReference>
<dbReference type="Proteomes" id="UP000254326">
    <property type="component" value="Unassembled WGS sequence"/>
</dbReference>
<dbReference type="OrthoDB" id="9810297at2"/>
<dbReference type="PANTHER" id="PTHR22807">
    <property type="entry name" value="NOP2 YEAST -RELATED NOL1/NOP2/FMU SUN DOMAIN-CONTAINING"/>
    <property type="match status" value="1"/>
</dbReference>
<evidence type="ECO:0000256" key="5">
    <source>
        <dbReference type="ARBA" id="ARBA00022490"/>
    </source>
</evidence>
<dbReference type="Gene3D" id="3.30.70.1170">
    <property type="entry name" value="Sun protein, domain 3"/>
    <property type="match status" value="1"/>
</dbReference>
<dbReference type="InterPro" id="IPR023267">
    <property type="entry name" value="RCMT"/>
</dbReference>
<comment type="subcellular location">
    <subcellularLocation>
        <location evidence="2">Cytoplasm</location>
    </subcellularLocation>
</comment>
<dbReference type="Gene3D" id="1.10.940.10">
    <property type="entry name" value="NusB-like"/>
    <property type="match status" value="1"/>
</dbReference>
<evidence type="ECO:0000256" key="12">
    <source>
        <dbReference type="ARBA" id="ARBA00031088"/>
    </source>
</evidence>
<dbReference type="Pfam" id="PF22458">
    <property type="entry name" value="RsmF-B_ferredox"/>
    <property type="match status" value="1"/>
</dbReference>
<evidence type="ECO:0000256" key="4">
    <source>
        <dbReference type="ARBA" id="ARBA00012140"/>
    </source>
</evidence>
<dbReference type="FunFam" id="3.40.50.150:FF:000022">
    <property type="entry name" value="Ribosomal RNA small subunit methyltransferase B"/>
    <property type="match status" value="1"/>
</dbReference>
<dbReference type="Gene3D" id="1.10.287.730">
    <property type="entry name" value="Helix hairpin bin"/>
    <property type="match status" value="1"/>
</dbReference>
<reference evidence="16 17" key="1">
    <citation type="submission" date="2018-06" db="EMBL/GenBank/DDBJ databases">
        <title>Marinomonas sp. YLB-05 draft genome sequence.</title>
        <authorList>
            <person name="Yu L."/>
            <person name="Tang X."/>
        </authorList>
    </citation>
    <scope>NUCLEOTIDE SEQUENCE [LARGE SCALE GENOMIC DNA]</scope>
    <source>
        <strain evidence="16 17">YLB-05</strain>
    </source>
</reference>